<gene>
    <name evidence="5" type="ORF">J2Z76_003295</name>
</gene>
<comment type="similarity">
    <text evidence="1">Belongs to the class IV-like SAM-binding methyltransferase superfamily. RNA methyltransferase TrmH family.</text>
</comment>
<dbReference type="GO" id="GO:0032259">
    <property type="term" value="P:methylation"/>
    <property type="evidence" value="ECO:0007669"/>
    <property type="project" value="UniProtKB-KW"/>
</dbReference>
<accession>A0ABS4GI87</accession>
<dbReference type="InterPro" id="IPR013123">
    <property type="entry name" value="SpoU_subst-bd"/>
</dbReference>
<dbReference type="NCBIfam" id="TIGR00186">
    <property type="entry name" value="rRNA_methyl_3"/>
    <property type="match status" value="1"/>
</dbReference>
<feature type="domain" description="RNA 2-O ribose methyltransferase substrate binding" evidence="4">
    <location>
        <begin position="3"/>
        <end position="78"/>
    </location>
</feature>
<evidence type="ECO:0000313" key="6">
    <source>
        <dbReference type="Proteomes" id="UP001519342"/>
    </source>
</evidence>
<proteinExistence type="inferred from homology"/>
<dbReference type="EMBL" id="JAGGKS010000014">
    <property type="protein sequence ID" value="MBP1927394.1"/>
    <property type="molecule type" value="Genomic_DNA"/>
</dbReference>
<dbReference type="SMART" id="SM00967">
    <property type="entry name" value="SpoU_sub_bind"/>
    <property type="match status" value="1"/>
</dbReference>
<dbReference type="PANTHER" id="PTHR46429">
    <property type="entry name" value="23S RRNA (GUANOSINE-2'-O-)-METHYLTRANSFERASE RLMB"/>
    <property type="match status" value="1"/>
</dbReference>
<dbReference type="InterPro" id="IPR029064">
    <property type="entry name" value="Ribosomal_eL30-like_sf"/>
</dbReference>
<evidence type="ECO:0000313" key="5">
    <source>
        <dbReference type="EMBL" id="MBP1927394.1"/>
    </source>
</evidence>
<keyword evidence="2 5" id="KW-0489">Methyltransferase</keyword>
<keyword evidence="6" id="KW-1185">Reference proteome</keyword>
<dbReference type="Gene3D" id="3.30.1330.30">
    <property type="match status" value="1"/>
</dbReference>
<dbReference type="GO" id="GO:0008168">
    <property type="term" value="F:methyltransferase activity"/>
    <property type="evidence" value="ECO:0007669"/>
    <property type="project" value="UniProtKB-KW"/>
</dbReference>
<dbReference type="PANTHER" id="PTHR46429:SF1">
    <property type="entry name" value="23S RRNA (GUANOSINE-2'-O-)-METHYLTRANSFERASE RLMB"/>
    <property type="match status" value="1"/>
</dbReference>
<dbReference type="Proteomes" id="UP001519342">
    <property type="component" value="Unassembled WGS sequence"/>
</dbReference>
<dbReference type="InterPro" id="IPR004441">
    <property type="entry name" value="rRNA_MeTrfase_TrmH"/>
</dbReference>
<dbReference type="RefSeq" id="WP_209513101.1">
    <property type="nucleotide sequence ID" value="NZ_JAGGKS010000014.1"/>
</dbReference>
<dbReference type="CDD" id="cd18103">
    <property type="entry name" value="SpoU-like_RlmB"/>
    <property type="match status" value="1"/>
</dbReference>
<protein>
    <submittedName>
        <fullName evidence="5">23S rRNA (Guanosine2251-2'-O)-methyltransferase</fullName>
        <ecNumber evidence="5">2.1.1.185</ecNumber>
    </submittedName>
</protein>
<dbReference type="SUPFAM" id="SSF75217">
    <property type="entry name" value="alpha/beta knot"/>
    <property type="match status" value="1"/>
</dbReference>
<dbReference type="Gene3D" id="3.40.1280.10">
    <property type="match status" value="1"/>
</dbReference>
<dbReference type="SUPFAM" id="SSF55315">
    <property type="entry name" value="L30e-like"/>
    <property type="match status" value="1"/>
</dbReference>
<evidence type="ECO:0000259" key="4">
    <source>
        <dbReference type="SMART" id="SM00967"/>
    </source>
</evidence>
<reference evidence="5 6" key="1">
    <citation type="submission" date="2021-03" db="EMBL/GenBank/DDBJ databases">
        <title>Genomic Encyclopedia of Type Strains, Phase IV (KMG-IV): sequencing the most valuable type-strain genomes for metagenomic binning, comparative biology and taxonomic classification.</title>
        <authorList>
            <person name="Goeker M."/>
        </authorList>
    </citation>
    <scope>NUCLEOTIDE SEQUENCE [LARGE SCALE GENOMIC DNA]</scope>
    <source>
        <strain evidence="5 6">DSM 24004</strain>
    </source>
</reference>
<dbReference type="Pfam" id="PF08032">
    <property type="entry name" value="SpoU_sub_bind"/>
    <property type="match status" value="1"/>
</dbReference>
<dbReference type="InterPro" id="IPR029028">
    <property type="entry name" value="Alpha/beta_knot_MTases"/>
</dbReference>
<dbReference type="EC" id="2.1.1.185" evidence="5"/>
<keyword evidence="3 5" id="KW-0808">Transferase</keyword>
<name>A0ABS4GI87_9FIRM</name>
<dbReference type="Pfam" id="PF00588">
    <property type="entry name" value="SpoU_methylase"/>
    <property type="match status" value="1"/>
</dbReference>
<organism evidence="5 6">
    <name type="scientific">Sedimentibacter acidaminivorans</name>
    <dbReference type="NCBI Taxonomy" id="913099"/>
    <lineage>
        <taxon>Bacteria</taxon>
        <taxon>Bacillati</taxon>
        <taxon>Bacillota</taxon>
        <taxon>Tissierellia</taxon>
        <taxon>Sedimentibacter</taxon>
    </lineage>
</organism>
<sequence length="243" mass="26663">MRIIEGRNPVIEAMKSDVQIDRILISKEIAEGSISKILTMAKENKILVKYVDKAALSKISENGRHQGIIAEAMEYEYKEIEDIFENAKKKNEKPFVIILDEITDVHNLGAIIRTAECLGSHGVIIPKRRAAGVNGVVAKTSAGAVEYLPVVRVTNISQTLEILKEKGLWIYGADMDGEKYISEENLDVPIGVVIGSEGSGIGRLIKKNCDTLVKIPMKGNINSLNASCAASIIIYEIMKQRGI</sequence>
<dbReference type="InterPro" id="IPR029026">
    <property type="entry name" value="tRNA_m1G_MTases_N"/>
</dbReference>
<comment type="caution">
    <text evidence="5">The sequence shown here is derived from an EMBL/GenBank/DDBJ whole genome shotgun (WGS) entry which is preliminary data.</text>
</comment>
<evidence type="ECO:0000256" key="1">
    <source>
        <dbReference type="ARBA" id="ARBA00007228"/>
    </source>
</evidence>
<evidence type="ECO:0000256" key="3">
    <source>
        <dbReference type="ARBA" id="ARBA00022679"/>
    </source>
</evidence>
<dbReference type="InterPro" id="IPR001537">
    <property type="entry name" value="SpoU_MeTrfase"/>
</dbReference>
<evidence type="ECO:0000256" key="2">
    <source>
        <dbReference type="ARBA" id="ARBA00022603"/>
    </source>
</evidence>